<protein>
    <submittedName>
        <fullName evidence="2">Uncharacterized protein</fullName>
    </submittedName>
</protein>
<organism evidence="2 3">
    <name type="scientific">Pelagicoccus albus</name>
    <dbReference type="NCBI Taxonomy" id="415222"/>
    <lineage>
        <taxon>Bacteria</taxon>
        <taxon>Pseudomonadati</taxon>
        <taxon>Verrucomicrobiota</taxon>
        <taxon>Opitutia</taxon>
        <taxon>Puniceicoccales</taxon>
        <taxon>Pelagicoccaceae</taxon>
        <taxon>Pelagicoccus</taxon>
    </lineage>
</organism>
<evidence type="ECO:0000313" key="2">
    <source>
        <dbReference type="EMBL" id="MBC2605868.1"/>
    </source>
</evidence>
<reference evidence="2 3" key="1">
    <citation type="submission" date="2020-07" db="EMBL/GenBank/DDBJ databases">
        <authorList>
            <person name="Feng X."/>
        </authorList>
    </citation>
    <scope>NUCLEOTIDE SEQUENCE [LARGE SCALE GENOMIC DNA]</scope>
    <source>
        <strain evidence="2 3">JCM23202</strain>
    </source>
</reference>
<evidence type="ECO:0000256" key="1">
    <source>
        <dbReference type="SAM" id="MobiDB-lite"/>
    </source>
</evidence>
<dbReference type="EMBL" id="JACHVC010000007">
    <property type="protein sequence ID" value="MBC2605868.1"/>
    <property type="molecule type" value="Genomic_DNA"/>
</dbReference>
<proteinExistence type="predicted"/>
<keyword evidence="3" id="KW-1185">Reference proteome</keyword>
<name>A0A7X1E878_9BACT</name>
<evidence type="ECO:0000313" key="3">
    <source>
        <dbReference type="Proteomes" id="UP000526501"/>
    </source>
</evidence>
<dbReference type="AlphaFoldDB" id="A0A7X1E878"/>
<dbReference type="Proteomes" id="UP000526501">
    <property type="component" value="Unassembled WGS sequence"/>
</dbReference>
<comment type="caution">
    <text evidence="2">The sequence shown here is derived from an EMBL/GenBank/DDBJ whole genome shotgun (WGS) entry which is preliminary data.</text>
</comment>
<sequence>MNTLSQFGLALCSQHRLRNWTAVGNSMSEKDMGKTDPLETISRSVL</sequence>
<feature type="region of interest" description="Disordered" evidence="1">
    <location>
        <begin position="26"/>
        <end position="46"/>
    </location>
</feature>
<gene>
    <name evidence="2" type="ORF">H5P27_07410</name>
</gene>
<accession>A0A7X1E878</accession>
<feature type="compositionally biased region" description="Basic and acidic residues" evidence="1">
    <location>
        <begin position="28"/>
        <end position="37"/>
    </location>
</feature>